<feature type="chain" id="PRO_5038567234" evidence="6">
    <location>
        <begin position="25"/>
        <end position="145"/>
    </location>
</feature>
<dbReference type="InterPro" id="IPR002186">
    <property type="entry name" value="Neocarzinostatin_fam"/>
</dbReference>
<gene>
    <name evidence="7" type="ORF">C1J00_01780</name>
</gene>
<keyword evidence="2" id="KW-0929">Antimicrobial</keyword>
<dbReference type="OrthoDB" id="4303878at2"/>
<feature type="signal peptide" evidence="6">
    <location>
        <begin position="1"/>
        <end position="24"/>
    </location>
</feature>
<evidence type="ECO:0000256" key="5">
    <source>
        <dbReference type="ARBA" id="ARBA00023157"/>
    </source>
</evidence>
<dbReference type="PRINTS" id="PR01885">
    <property type="entry name" value="MACROMOMYCIN"/>
</dbReference>
<evidence type="ECO:0000256" key="4">
    <source>
        <dbReference type="ARBA" id="ARBA00023125"/>
    </source>
</evidence>
<keyword evidence="8" id="KW-1185">Reference proteome</keyword>
<evidence type="ECO:0000256" key="2">
    <source>
        <dbReference type="ARBA" id="ARBA00022529"/>
    </source>
</evidence>
<keyword evidence="6" id="KW-0732">Signal</keyword>
<sequence>MVAWKSRFASIVGGSALAVGLAVAFQPSAAALASPTVTVTPSSGLADGDTVQVAASGLEAGTTYNVGQCAEVEPGAMACNSASHVRITANADGTLKTQLTVNRSFAGVLFDDTHWGTVDCATAQCVVGLSDDAVQGPAPVAISFR</sequence>
<evidence type="ECO:0000313" key="8">
    <source>
        <dbReference type="Proteomes" id="UP000235943"/>
    </source>
</evidence>
<organism evidence="7 8">
    <name type="scientific">Streptomyces cahuitamycinicus</name>
    <dbReference type="NCBI Taxonomy" id="2070367"/>
    <lineage>
        <taxon>Bacteria</taxon>
        <taxon>Bacillati</taxon>
        <taxon>Actinomycetota</taxon>
        <taxon>Actinomycetes</taxon>
        <taxon>Kitasatosporales</taxon>
        <taxon>Streptomycetaceae</taxon>
        <taxon>Streptomyces</taxon>
    </lineage>
</organism>
<comment type="caution">
    <text evidence="7">The sequence shown here is derived from an EMBL/GenBank/DDBJ whole genome shotgun (WGS) entry which is preliminary data.</text>
</comment>
<evidence type="ECO:0000256" key="6">
    <source>
        <dbReference type="SAM" id="SignalP"/>
    </source>
</evidence>
<keyword evidence="5" id="KW-1015">Disulfide bond</keyword>
<dbReference type="GO" id="GO:0042742">
    <property type="term" value="P:defense response to bacterium"/>
    <property type="evidence" value="ECO:0007669"/>
    <property type="project" value="UniProtKB-KW"/>
</dbReference>
<accession>A0A2N8TXT2</accession>
<dbReference type="EMBL" id="POUC01000006">
    <property type="protein sequence ID" value="PNG23832.1"/>
    <property type="molecule type" value="Genomic_DNA"/>
</dbReference>
<protein>
    <submittedName>
        <fullName evidence="7">Neocarzinostatin</fullName>
    </submittedName>
</protein>
<dbReference type="SUPFAM" id="SSF49319">
    <property type="entry name" value="Actinoxanthin-like"/>
    <property type="match status" value="1"/>
</dbReference>
<dbReference type="InterPro" id="IPR027273">
    <property type="entry name" value="Neocarzinostatin-like"/>
</dbReference>
<keyword evidence="3" id="KW-0044">Antibiotic</keyword>
<dbReference type="Pfam" id="PF00960">
    <property type="entry name" value="Neocarzinostat"/>
    <property type="match status" value="1"/>
</dbReference>
<evidence type="ECO:0000313" key="7">
    <source>
        <dbReference type="EMBL" id="PNG23832.1"/>
    </source>
</evidence>
<evidence type="ECO:0000256" key="3">
    <source>
        <dbReference type="ARBA" id="ARBA00023022"/>
    </source>
</evidence>
<dbReference type="Gene3D" id="2.60.40.230">
    <property type="entry name" value="Neocarzinostatin-like"/>
    <property type="match status" value="1"/>
</dbReference>
<reference evidence="7 8" key="1">
    <citation type="submission" date="2018-01" db="EMBL/GenBank/DDBJ databases">
        <title>Draft genome sequence of Streptomyces sp. 13K301.</title>
        <authorList>
            <person name="Sahin N."/>
            <person name="Saygin H."/>
            <person name="Ay H."/>
        </authorList>
    </citation>
    <scope>NUCLEOTIDE SEQUENCE [LARGE SCALE GENOMIC DNA]</scope>
    <source>
        <strain evidence="7 8">13K301</strain>
    </source>
</reference>
<proteinExistence type="inferred from homology"/>
<dbReference type="NCBIfam" id="NF040680">
    <property type="entry name" value="chromo_anti"/>
    <property type="match status" value="1"/>
</dbReference>
<dbReference type="RefSeq" id="WP_102907248.1">
    <property type="nucleotide sequence ID" value="NZ_POUC01000006.1"/>
</dbReference>
<dbReference type="AlphaFoldDB" id="A0A2N8TXT2"/>
<dbReference type="Proteomes" id="UP000235943">
    <property type="component" value="Unassembled WGS sequence"/>
</dbReference>
<dbReference type="GO" id="GO:0003677">
    <property type="term" value="F:DNA binding"/>
    <property type="evidence" value="ECO:0007669"/>
    <property type="project" value="UniProtKB-KW"/>
</dbReference>
<name>A0A2N8TXT2_9ACTN</name>
<evidence type="ECO:0000256" key="1">
    <source>
        <dbReference type="ARBA" id="ARBA00010648"/>
    </source>
</evidence>
<comment type="similarity">
    <text evidence="1">Belongs to the neocarzinostatin family.</text>
</comment>
<keyword evidence="4" id="KW-0238">DNA-binding</keyword>